<keyword evidence="2" id="KW-0812">Transmembrane</keyword>
<dbReference type="Proteomes" id="UP001210925">
    <property type="component" value="Unassembled WGS sequence"/>
</dbReference>
<organism evidence="3 4">
    <name type="scientific">Boothiomyces macroporosus</name>
    <dbReference type="NCBI Taxonomy" id="261099"/>
    <lineage>
        <taxon>Eukaryota</taxon>
        <taxon>Fungi</taxon>
        <taxon>Fungi incertae sedis</taxon>
        <taxon>Chytridiomycota</taxon>
        <taxon>Chytridiomycota incertae sedis</taxon>
        <taxon>Chytridiomycetes</taxon>
        <taxon>Rhizophydiales</taxon>
        <taxon>Terramycetaceae</taxon>
        <taxon>Boothiomyces</taxon>
    </lineage>
</organism>
<feature type="transmembrane region" description="Helical" evidence="2">
    <location>
        <begin position="380"/>
        <end position="403"/>
    </location>
</feature>
<feature type="transmembrane region" description="Helical" evidence="2">
    <location>
        <begin position="201"/>
        <end position="222"/>
    </location>
</feature>
<reference evidence="3" key="1">
    <citation type="submission" date="2020-05" db="EMBL/GenBank/DDBJ databases">
        <title>Phylogenomic resolution of chytrid fungi.</title>
        <authorList>
            <person name="Stajich J.E."/>
            <person name="Amses K."/>
            <person name="Simmons R."/>
            <person name="Seto K."/>
            <person name="Myers J."/>
            <person name="Bonds A."/>
            <person name="Quandt C.A."/>
            <person name="Barry K."/>
            <person name="Liu P."/>
            <person name="Grigoriev I."/>
            <person name="Longcore J.E."/>
            <person name="James T.Y."/>
        </authorList>
    </citation>
    <scope>NUCLEOTIDE SEQUENCE</scope>
    <source>
        <strain evidence="3">PLAUS21</strain>
    </source>
</reference>
<protein>
    <submittedName>
        <fullName evidence="3">Uncharacterized protein</fullName>
    </submittedName>
</protein>
<feature type="transmembrane region" description="Helical" evidence="2">
    <location>
        <begin position="520"/>
        <end position="540"/>
    </location>
</feature>
<evidence type="ECO:0000256" key="2">
    <source>
        <dbReference type="SAM" id="Phobius"/>
    </source>
</evidence>
<accession>A0AAD5Y7U1</accession>
<gene>
    <name evidence="3" type="ORF">HK103_005014</name>
</gene>
<feature type="transmembrane region" description="Helical" evidence="2">
    <location>
        <begin position="262"/>
        <end position="284"/>
    </location>
</feature>
<dbReference type="AlphaFoldDB" id="A0AAD5Y7U1"/>
<feature type="transmembrane region" description="Helical" evidence="2">
    <location>
        <begin position="134"/>
        <end position="153"/>
    </location>
</feature>
<feature type="transmembrane region" description="Helical" evidence="2">
    <location>
        <begin position="234"/>
        <end position="256"/>
    </location>
</feature>
<evidence type="ECO:0000313" key="4">
    <source>
        <dbReference type="Proteomes" id="UP001210925"/>
    </source>
</evidence>
<dbReference type="EMBL" id="JADGKB010000043">
    <property type="protein sequence ID" value="KAJ3257030.1"/>
    <property type="molecule type" value="Genomic_DNA"/>
</dbReference>
<evidence type="ECO:0000313" key="3">
    <source>
        <dbReference type="EMBL" id="KAJ3257030.1"/>
    </source>
</evidence>
<comment type="caution">
    <text evidence="3">The sequence shown here is derived from an EMBL/GenBank/DDBJ whole genome shotgun (WGS) entry which is preliminary data.</text>
</comment>
<feature type="transmembrane region" description="Helical" evidence="2">
    <location>
        <begin position="174"/>
        <end position="195"/>
    </location>
</feature>
<proteinExistence type="predicted"/>
<keyword evidence="4" id="KW-1185">Reference proteome</keyword>
<feature type="region of interest" description="Disordered" evidence="1">
    <location>
        <begin position="60"/>
        <end position="92"/>
    </location>
</feature>
<keyword evidence="2" id="KW-0472">Membrane</keyword>
<feature type="transmembrane region" description="Helical" evidence="2">
    <location>
        <begin position="491"/>
        <end position="513"/>
    </location>
</feature>
<sequence>MKLNTTFKPEPNVMESHEMAFTPVTNSIALGTNGKRQHYLKANSSDILGKGNEILATKEARSTTISTPTESSTLLKEQTASPHSRYSQASHRQSVVSITNTSTLLPRNVEKYEIISALLLSRTIYIPIAETANISFISIIHFILIYLAFSTAIQTLFRSYNEIENKSGNYLYSFLRYIILFGLGWTAPSIFSTVNNTLSNFAFFLIAARLVYCIHGLALAKTFTRGFKFANPNFINSVISVAPLAPWILTILLTNYSQSYTLFWISIVVDLAIITGTDTVNLAFIPAAYEEFPQSYLTIWMERWKYSSTAMTGIGIVYLVENNMVVGYPELYTSVKFNIIHFIWTCIALAILYSINSLYHSVIRPNNQNTSLLKGQIALVALKWIHVLILLLFTLMISLLKIATNDLNSPELQKFYLPMNMTLFGMEFTQISATPGLSYLQEFTSLLGAPRILYSAIYLQVLIGCLGVYLICLAAVCKILRLIEETDTDPYILYPLTIIGTLLLVVSILPIYLDTFLFKILYLIIGGVLFLAISFAAEFYTSKPLQME</sequence>
<keyword evidence="2" id="KW-1133">Transmembrane helix</keyword>
<evidence type="ECO:0000256" key="1">
    <source>
        <dbReference type="SAM" id="MobiDB-lite"/>
    </source>
</evidence>
<name>A0AAD5Y7U1_9FUNG</name>
<feature type="transmembrane region" description="Helical" evidence="2">
    <location>
        <begin position="340"/>
        <end position="359"/>
    </location>
</feature>
<feature type="compositionally biased region" description="Polar residues" evidence="1">
    <location>
        <begin position="74"/>
        <end position="92"/>
    </location>
</feature>
<feature type="transmembrane region" description="Helical" evidence="2">
    <location>
        <begin position="304"/>
        <end position="320"/>
    </location>
</feature>
<feature type="transmembrane region" description="Helical" evidence="2">
    <location>
        <begin position="452"/>
        <end position="476"/>
    </location>
</feature>
<feature type="compositionally biased region" description="Low complexity" evidence="1">
    <location>
        <begin position="62"/>
        <end position="73"/>
    </location>
</feature>